<evidence type="ECO:0000313" key="3">
    <source>
        <dbReference type="Proteomes" id="UP000001646"/>
    </source>
</evidence>
<dbReference type="STRING" id="28377.ENSACAP00000019949"/>
<evidence type="ECO:0000313" key="2">
    <source>
        <dbReference type="Ensembl" id="ENSACAP00000019949.2"/>
    </source>
</evidence>
<keyword evidence="3" id="KW-1185">Reference proteome</keyword>
<accession>G1KXA5</accession>
<protein>
    <recommendedName>
        <fullName evidence="1">Alpha-carbonic anhydrase domain-containing protein</fullName>
    </recommendedName>
</protein>
<feature type="domain" description="Alpha-carbonic anhydrase" evidence="1">
    <location>
        <begin position="1"/>
        <end position="87"/>
    </location>
</feature>
<name>G1KXA5_ANOCA</name>
<dbReference type="SUPFAM" id="SSF51069">
    <property type="entry name" value="Carbonic anhydrase"/>
    <property type="match status" value="1"/>
</dbReference>
<evidence type="ECO:0000259" key="1">
    <source>
        <dbReference type="PROSITE" id="PS51144"/>
    </source>
</evidence>
<reference evidence="2" key="3">
    <citation type="submission" date="2025-09" db="UniProtKB">
        <authorList>
            <consortium name="Ensembl"/>
        </authorList>
    </citation>
    <scope>IDENTIFICATION</scope>
</reference>
<dbReference type="Pfam" id="PF00194">
    <property type="entry name" value="Carb_anhydrase"/>
    <property type="match status" value="1"/>
</dbReference>
<dbReference type="eggNOG" id="KOG0382">
    <property type="taxonomic scope" value="Eukaryota"/>
</dbReference>
<dbReference type="Ensembl" id="ENSACAT00000022410.2">
    <property type="protein sequence ID" value="ENSACAP00000019949.2"/>
    <property type="gene ID" value="ENSACAG00000042720.1"/>
</dbReference>
<dbReference type="InterPro" id="IPR001148">
    <property type="entry name" value="CA_dom"/>
</dbReference>
<dbReference type="InterPro" id="IPR036398">
    <property type="entry name" value="CA_dom_sf"/>
</dbReference>
<dbReference type="Gene3D" id="3.10.200.10">
    <property type="entry name" value="Alpha carbonic anhydrase"/>
    <property type="match status" value="1"/>
</dbReference>
<dbReference type="InParanoid" id="G1KXA5"/>
<dbReference type="PROSITE" id="PS51144">
    <property type="entry name" value="ALPHA_CA_2"/>
    <property type="match status" value="1"/>
</dbReference>
<sequence>MKWEFARPAHWHENCPIANGERQSPIDIQHKSCKFDASLKSLNLSYDPSAVKSIVHGTRCSSKRAPCHCAVGLGIYEFQTFSSFKFL</sequence>
<reference evidence="2 3" key="1">
    <citation type="submission" date="2009-12" db="EMBL/GenBank/DDBJ databases">
        <title>The Genome Sequence of Anolis carolinensis (Green Anole Lizard).</title>
        <authorList>
            <consortium name="The Genome Sequencing Platform"/>
            <person name="Di Palma F."/>
            <person name="Alfoldi J."/>
            <person name="Heiman D."/>
            <person name="Young S."/>
            <person name="Grabherr M."/>
            <person name="Johnson J."/>
            <person name="Lander E.S."/>
            <person name="Lindblad-Toh K."/>
        </authorList>
    </citation>
    <scope>NUCLEOTIDE SEQUENCE [LARGE SCALE GENOMIC DNA]</scope>
    <source>
        <strain evidence="2 3">JBL SC #1</strain>
    </source>
</reference>
<dbReference type="AlphaFoldDB" id="G1KXA5"/>
<proteinExistence type="predicted"/>
<reference evidence="2" key="2">
    <citation type="submission" date="2025-08" db="UniProtKB">
        <authorList>
            <consortium name="Ensembl"/>
        </authorList>
    </citation>
    <scope>IDENTIFICATION</scope>
</reference>
<organism evidence="2 3">
    <name type="scientific">Anolis carolinensis</name>
    <name type="common">Green anole</name>
    <name type="synonym">American chameleon</name>
    <dbReference type="NCBI Taxonomy" id="28377"/>
    <lineage>
        <taxon>Eukaryota</taxon>
        <taxon>Metazoa</taxon>
        <taxon>Chordata</taxon>
        <taxon>Craniata</taxon>
        <taxon>Vertebrata</taxon>
        <taxon>Euteleostomi</taxon>
        <taxon>Lepidosauria</taxon>
        <taxon>Squamata</taxon>
        <taxon>Bifurcata</taxon>
        <taxon>Unidentata</taxon>
        <taxon>Episquamata</taxon>
        <taxon>Toxicofera</taxon>
        <taxon>Iguania</taxon>
        <taxon>Dactyloidae</taxon>
        <taxon>Anolis</taxon>
    </lineage>
</organism>
<dbReference type="Proteomes" id="UP000001646">
    <property type="component" value="Chromosome 4"/>
</dbReference>